<feature type="chain" id="PRO_5018164879" evidence="1">
    <location>
        <begin position="20"/>
        <end position="379"/>
    </location>
</feature>
<dbReference type="OrthoDB" id="9797498at2"/>
<dbReference type="EMBL" id="REFC01000012">
    <property type="protein sequence ID" value="RMA64709.1"/>
    <property type="molecule type" value="Genomic_DNA"/>
</dbReference>
<gene>
    <name evidence="3" type="ORF">BXY75_1589</name>
</gene>
<dbReference type="PANTHER" id="PTHR43135">
    <property type="entry name" value="ALPHA-D-RIBOSE 1-METHYLPHOSPHONATE 5-TRIPHOSPHATE DIPHOSPHATASE"/>
    <property type="match status" value="1"/>
</dbReference>
<evidence type="ECO:0000313" key="3">
    <source>
        <dbReference type="EMBL" id="RMA64709.1"/>
    </source>
</evidence>
<feature type="domain" description="Amidohydrolase-related" evidence="2">
    <location>
        <begin position="68"/>
        <end position="376"/>
    </location>
</feature>
<dbReference type="InterPro" id="IPR006680">
    <property type="entry name" value="Amidohydro-rel"/>
</dbReference>
<dbReference type="InterPro" id="IPR032466">
    <property type="entry name" value="Metal_Hydrolase"/>
</dbReference>
<dbReference type="PANTHER" id="PTHR43135:SF3">
    <property type="entry name" value="ALPHA-D-RIBOSE 1-METHYLPHOSPHONATE 5-TRIPHOSPHATE DIPHOSPHATASE"/>
    <property type="match status" value="1"/>
</dbReference>
<dbReference type="Pfam" id="PF01979">
    <property type="entry name" value="Amidohydro_1"/>
    <property type="match status" value="1"/>
</dbReference>
<dbReference type="AlphaFoldDB" id="A0A3L9Z017"/>
<dbReference type="Gene3D" id="1.20.58.520">
    <property type="entry name" value="Amidohydrolase"/>
    <property type="match status" value="1"/>
</dbReference>
<evidence type="ECO:0000313" key="4">
    <source>
        <dbReference type="Proteomes" id="UP000271339"/>
    </source>
</evidence>
<dbReference type="Gene3D" id="2.30.40.10">
    <property type="entry name" value="Urease, subunit C, domain 1"/>
    <property type="match status" value="1"/>
</dbReference>
<comment type="caution">
    <text evidence="3">The sequence shown here is derived from an EMBL/GenBank/DDBJ whole genome shotgun (WGS) entry which is preliminary data.</text>
</comment>
<dbReference type="Proteomes" id="UP000271339">
    <property type="component" value="Unassembled WGS sequence"/>
</dbReference>
<proteinExistence type="predicted"/>
<dbReference type="GO" id="GO:0016810">
    <property type="term" value="F:hydrolase activity, acting on carbon-nitrogen (but not peptide) bonds"/>
    <property type="evidence" value="ECO:0007669"/>
    <property type="project" value="InterPro"/>
</dbReference>
<dbReference type="SUPFAM" id="SSF51338">
    <property type="entry name" value="Composite domain of metallo-dependent hydrolases"/>
    <property type="match status" value="1"/>
</dbReference>
<accession>A0A3L9Z017</accession>
<dbReference type="InterPro" id="IPR011059">
    <property type="entry name" value="Metal-dep_hydrolase_composite"/>
</dbReference>
<organism evidence="3 4">
    <name type="scientific">Ulvibacter antarcticus</name>
    <dbReference type="NCBI Taxonomy" id="442714"/>
    <lineage>
        <taxon>Bacteria</taxon>
        <taxon>Pseudomonadati</taxon>
        <taxon>Bacteroidota</taxon>
        <taxon>Flavobacteriia</taxon>
        <taxon>Flavobacteriales</taxon>
        <taxon>Flavobacteriaceae</taxon>
        <taxon>Ulvibacter</taxon>
    </lineage>
</organism>
<sequence length="379" mass="41397">MNKVILIVLLIFTNSLSHAQSFIVNNVTLFDGETITENTSVLIENGTITKIGTVITSEEIQIDGTGKFLMPALTNSHVHAFMAGNLTQAASAGVLNLLDMHGMEQSQKAMQQKFADSTNYARYYYAGAAATAPNGHGTQFGFPSPTLTTTDEAQAFVDTRLASGAAYIKIIVEPWKPTLTEEVVSALIDATHQRDKKAVVHISKVEDAVKVLQDDADGLVHIWWDTEIGEEDLKSLASEKKFFVIPTLLTSITMLQFIRNSAPEGSFLSNEAISNEVKRLYDAGIPILAGTDPPNANINYGSDLYKELKLLHEAGMSAIDVLKTATSNPAIQFNLEGTGFIKEGFNADMILLDKNPTEEFENMNSIVTIWKDGKIVKHN</sequence>
<reference evidence="3 4" key="1">
    <citation type="submission" date="2018-10" db="EMBL/GenBank/DDBJ databases">
        <title>Genomic Encyclopedia of Archaeal and Bacterial Type Strains, Phase II (KMG-II): from individual species to whole genera.</title>
        <authorList>
            <person name="Goeker M."/>
        </authorList>
    </citation>
    <scope>NUCLEOTIDE SEQUENCE [LARGE SCALE GENOMIC DNA]</scope>
    <source>
        <strain evidence="3 4">DSM 23424</strain>
    </source>
</reference>
<dbReference type="Gene3D" id="3.40.50.10910">
    <property type="entry name" value="Amidohydrolase"/>
    <property type="match status" value="1"/>
</dbReference>
<evidence type="ECO:0000256" key="1">
    <source>
        <dbReference type="SAM" id="SignalP"/>
    </source>
</evidence>
<keyword evidence="3" id="KW-0378">Hydrolase</keyword>
<keyword evidence="1" id="KW-0732">Signal</keyword>
<dbReference type="SUPFAM" id="SSF51556">
    <property type="entry name" value="Metallo-dependent hydrolases"/>
    <property type="match status" value="1"/>
</dbReference>
<name>A0A3L9Z017_9FLAO</name>
<dbReference type="InterPro" id="IPR051781">
    <property type="entry name" value="Metallo-dep_Hydrolase"/>
</dbReference>
<dbReference type="RefSeq" id="WP_121907144.1">
    <property type="nucleotide sequence ID" value="NZ_REFC01000012.1"/>
</dbReference>
<keyword evidence="4" id="KW-1185">Reference proteome</keyword>
<evidence type="ECO:0000259" key="2">
    <source>
        <dbReference type="Pfam" id="PF01979"/>
    </source>
</evidence>
<feature type="signal peptide" evidence="1">
    <location>
        <begin position="1"/>
        <end position="19"/>
    </location>
</feature>
<dbReference type="Gene3D" id="3.30.110.90">
    <property type="entry name" value="Amidohydrolase"/>
    <property type="match status" value="1"/>
</dbReference>
<protein>
    <submittedName>
        <fullName evidence="3">Imidazolonepropionase-like amidohydrolase</fullName>
    </submittedName>
</protein>